<dbReference type="GO" id="GO:0003723">
    <property type="term" value="F:RNA binding"/>
    <property type="evidence" value="ECO:0007669"/>
    <property type="project" value="UniProtKB-KW"/>
</dbReference>
<evidence type="ECO:0000259" key="10">
    <source>
        <dbReference type="PROSITE" id="PS50304"/>
    </source>
</evidence>
<evidence type="ECO:0000256" key="1">
    <source>
        <dbReference type="ARBA" id="ARBA00004496"/>
    </source>
</evidence>
<evidence type="ECO:0000256" key="9">
    <source>
        <dbReference type="SAM" id="MobiDB-lite"/>
    </source>
</evidence>
<dbReference type="PROSITE" id="PS50304">
    <property type="entry name" value="TUDOR"/>
    <property type="match status" value="2"/>
</dbReference>
<sequence>PEARGAASPRRGWGIKMPESDLVAKMLRAVLQSNKNGIPLPQLQGEYKSLTGDWIPFKQLGHATLEEYLKTVPGVVKVEINKMGEITCHAVACAETVRIAQLVACQRSSKKKMGRQVNCQMRLKNTAPFTLVGKPKATLRQPGLRAASEGSRRPIPPWPKSKGSSYGIVKPSIETAQYALPPAPGSGLSKEVLMQRHVTMINRPEKRLTLPPRFQKELQVHLSRSYSVYSNDNLNAPASETHRIPTGPSNSNINEVQNRVKEVLNKYSNGIWLSKMPQFYREIYEEELNTALLQQFEYWPHICMVEKVCTGGHTDVLLYPAKKMQHLVKSGIDHERTSRNLSSSKADPLLKPVMATKSASLNSDFKQKVAEILFKYSNGLWANALPKVYEDTYKVKFPEDALNNLDLLSDICTVDQISDSPKKAILYAKPQKYIDENLNATDSVHIHEDLKIMVEQECSQLMEKTKEQCPENIMVPPLIIPAEASPSVLVVELNNTNEVVIRYVGKDYSAAQELMEDEMKEYYSQNPTVLLMQSVSIGQLVAVHAEEDAWLRAQIISVEDSRIKVCYVDYGFSEIIENNKVYKLGRRFYSLPFQAAKCKLAGLEVFCDDPVLVKVVESQTSGKIFAVEILEKSDIPLVVLYDTSGEDDININVTCLKALCDKSLELHLQADALYTNVRVTNVCSDGTLYCQVPSKGLAKLCEILQKLEDYFHYKQAPEYFISLPFCGKICLFHCKGKWARVEITSVHSSRALDVQFMDTGTVASVKVLDLRDIPSQFLREIIAVPPQAMKCCLADLPRNIGMWTPDAVLWLRDTVLNCPDCRIKVAKPDDSKGIAHIYLFTPKSFPDPDRSINRQITNADVWKHQKDVFLSVTPSGASPVKGKSDTILAPELIGLGLKKSLMGSIKIAPEPSSVVPTVDMPPLLPLPKPGEHMDVYVSVACHPGHFVVQSWQEIHNLEVLVEEMILYYSMAEERPIAVKKNNLYAAKVENKWHRVLIKGILTNGLVSVYELDYGKHELVSIRKLQPLKDMFKKLPFQAITAQLAGVKCQQWSEEASIVFRNHVEKKPLVALIQAVNESTSSWDRKIVTYLVDTALPDTDIWIHDFMSQYFVELSKVN</sequence>
<dbReference type="Gene3D" id="2.40.50.90">
    <property type="match status" value="3"/>
</dbReference>
<dbReference type="Pfam" id="PF12872">
    <property type="entry name" value="OST-HTH"/>
    <property type="match status" value="2"/>
</dbReference>
<proteinExistence type="inferred from homology"/>
<dbReference type="PANTHER" id="PTHR22948">
    <property type="entry name" value="TUDOR DOMAIN CONTAINING PROTEIN"/>
    <property type="match status" value="1"/>
</dbReference>
<feature type="domain" description="Tudor" evidence="10">
    <location>
        <begin position="534"/>
        <end position="591"/>
    </location>
</feature>
<dbReference type="CDD" id="cd09974">
    <property type="entry name" value="LOTUS_3_TDRD7"/>
    <property type="match status" value="1"/>
</dbReference>
<feature type="non-terminal residue" evidence="12">
    <location>
        <position position="1"/>
    </location>
</feature>
<keyword evidence="7" id="KW-0744">Spermatogenesis</keyword>
<keyword evidence="4" id="KW-0963">Cytoplasm</keyword>
<evidence type="ECO:0000256" key="4">
    <source>
        <dbReference type="ARBA" id="ARBA00022490"/>
    </source>
</evidence>
<evidence type="ECO:0000256" key="8">
    <source>
        <dbReference type="ARBA" id="ARBA00022884"/>
    </source>
</evidence>
<feature type="domain" description="HTH OST-type" evidence="11">
    <location>
        <begin position="19"/>
        <end position="92"/>
    </location>
</feature>
<dbReference type="GO" id="GO:0070306">
    <property type="term" value="P:lens fiber cell differentiation"/>
    <property type="evidence" value="ECO:0007669"/>
    <property type="project" value="UniProtKB-ARBA"/>
</dbReference>
<dbReference type="FunFam" id="3.30.420.610:FF:000008">
    <property type="entry name" value="Tudor domain-containing protein 7"/>
    <property type="match status" value="1"/>
</dbReference>
<dbReference type="EMBL" id="JAHGAV010000194">
    <property type="protein sequence ID" value="KAG6928978.1"/>
    <property type="molecule type" value="Genomic_DNA"/>
</dbReference>
<dbReference type="Gene3D" id="2.30.30.140">
    <property type="match status" value="3"/>
</dbReference>
<comment type="subcellular location">
    <subcellularLocation>
        <location evidence="1">Cytoplasm</location>
    </subcellularLocation>
</comment>
<dbReference type="CDD" id="cd09973">
    <property type="entry name" value="LOTUS_2_TDRD7"/>
    <property type="match status" value="1"/>
</dbReference>
<keyword evidence="6" id="KW-0221">Differentiation</keyword>
<dbReference type="InterPro" id="IPR047448">
    <property type="entry name" value="Tudor_TDRD7_rpt2"/>
</dbReference>
<reference evidence="12 13" key="1">
    <citation type="journal article" date="2020" name="G3 (Bethesda)">
        <title>Draft Genome of the Common Snapping Turtle, Chelydra serpentina, a Model for Phenotypic Plasticity in Reptiles.</title>
        <authorList>
            <person name="Das D."/>
            <person name="Singh S.K."/>
            <person name="Bierstedt J."/>
            <person name="Erickson A."/>
            <person name="Galli G.L.J."/>
            <person name="Crossley D.A. 2nd"/>
            <person name="Rhen T."/>
        </authorList>
    </citation>
    <scope>NUCLEOTIDE SEQUENCE [LARGE SCALE GENOMIC DNA]</scope>
    <source>
        <strain evidence="12">KW</strain>
    </source>
</reference>
<dbReference type="GO" id="GO:0005737">
    <property type="term" value="C:cytoplasm"/>
    <property type="evidence" value="ECO:0007669"/>
    <property type="project" value="UniProtKB-SubCell"/>
</dbReference>
<evidence type="ECO:0000256" key="7">
    <source>
        <dbReference type="ARBA" id="ARBA00022871"/>
    </source>
</evidence>
<comment type="similarity">
    <text evidence="2">Belongs to the TDRD7 family.</text>
</comment>
<dbReference type="OrthoDB" id="10034606at2759"/>
<keyword evidence="8" id="KW-0694">RNA-binding</keyword>
<organism evidence="12 13">
    <name type="scientific">Chelydra serpentina</name>
    <name type="common">Snapping turtle</name>
    <name type="synonym">Testudo serpentina</name>
    <dbReference type="NCBI Taxonomy" id="8475"/>
    <lineage>
        <taxon>Eukaryota</taxon>
        <taxon>Metazoa</taxon>
        <taxon>Chordata</taxon>
        <taxon>Craniata</taxon>
        <taxon>Vertebrata</taxon>
        <taxon>Euteleostomi</taxon>
        <taxon>Archelosauria</taxon>
        <taxon>Testudinata</taxon>
        <taxon>Testudines</taxon>
        <taxon>Cryptodira</taxon>
        <taxon>Durocryptodira</taxon>
        <taxon>Americhelydia</taxon>
        <taxon>Chelydroidea</taxon>
        <taxon>Chelydridae</taxon>
        <taxon>Chelydra</taxon>
    </lineage>
</organism>
<gene>
    <name evidence="12" type="primary">TDRD7</name>
    <name evidence="12" type="ORF">G0U57_006751</name>
</gene>
<name>A0A8T1SJD3_CHESE</name>
<evidence type="ECO:0000256" key="3">
    <source>
        <dbReference type="ARBA" id="ARBA00013425"/>
    </source>
</evidence>
<accession>A0A8T1SJD3</accession>
<feature type="region of interest" description="Disordered" evidence="9">
    <location>
        <begin position="140"/>
        <end position="164"/>
    </location>
</feature>
<dbReference type="FunFam" id="3.30.420.610:FF:000009">
    <property type="entry name" value="Tudor domain-containing protein 7 isoform X2"/>
    <property type="match status" value="1"/>
</dbReference>
<dbReference type="InterPro" id="IPR050621">
    <property type="entry name" value="Tudor_domain_containing"/>
</dbReference>
<evidence type="ECO:0000256" key="5">
    <source>
        <dbReference type="ARBA" id="ARBA00022737"/>
    </source>
</evidence>
<dbReference type="SUPFAM" id="SSF63748">
    <property type="entry name" value="Tudor/PWWP/MBT"/>
    <property type="match status" value="3"/>
</dbReference>
<dbReference type="Gene3D" id="3.30.420.610">
    <property type="entry name" value="LOTUS domain-like"/>
    <property type="match status" value="3"/>
</dbReference>
<dbReference type="InterPro" id="IPR041966">
    <property type="entry name" value="LOTUS-like"/>
</dbReference>
<dbReference type="FunFam" id="2.30.30.140:FF:000053">
    <property type="entry name" value="tudor domain-containing protein 7 isoform X2"/>
    <property type="match status" value="1"/>
</dbReference>
<dbReference type="Proteomes" id="UP000765507">
    <property type="component" value="Unassembled WGS sequence"/>
</dbReference>
<dbReference type="FunFam" id="2.30.30.140:FF:000065">
    <property type="entry name" value="tudor domain-containing protein 7"/>
    <property type="match status" value="1"/>
</dbReference>
<dbReference type="InterPro" id="IPR037978">
    <property type="entry name" value="TDRD7_LOTUS_3"/>
</dbReference>
<dbReference type="InterPro" id="IPR002999">
    <property type="entry name" value="Tudor"/>
</dbReference>
<dbReference type="PANTHER" id="PTHR22948:SF14">
    <property type="entry name" value="TUDOR DOMAIN-CONTAINING PROTEIN 7"/>
    <property type="match status" value="1"/>
</dbReference>
<dbReference type="InterPro" id="IPR035437">
    <property type="entry name" value="SNase_OB-fold_sf"/>
</dbReference>
<keyword evidence="13" id="KW-1185">Reference proteome</keyword>
<dbReference type="CDD" id="cd20427">
    <property type="entry name" value="Tudor_TDRD7_rpt1"/>
    <property type="match status" value="1"/>
</dbReference>
<feature type="domain" description="HTH OST-type" evidence="11">
    <location>
        <begin position="252"/>
        <end position="322"/>
    </location>
</feature>
<evidence type="ECO:0000313" key="13">
    <source>
        <dbReference type="Proteomes" id="UP000765507"/>
    </source>
</evidence>
<dbReference type="GO" id="GO:0002089">
    <property type="term" value="P:lens morphogenesis in camera-type eye"/>
    <property type="evidence" value="ECO:0007669"/>
    <property type="project" value="UniProtKB-ARBA"/>
</dbReference>
<feature type="domain" description="Tudor" evidence="10">
    <location>
        <begin position="723"/>
        <end position="780"/>
    </location>
</feature>
<feature type="domain" description="HTH OST-type" evidence="11">
    <location>
        <begin position="361"/>
        <end position="430"/>
    </location>
</feature>
<protein>
    <recommendedName>
        <fullName evidence="3">Tudor domain-containing protein 7</fullName>
    </recommendedName>
</protein>
<dbReference type="CDD" id="cd20428">
    <property type="entry name" value="Tudor_TDRD7_rpt2"/>
    <property type="match status" value="1"/>
</dbReference>
<dbReference type="Pfam" id="PF00567">
    <property type="entry name" value="TUDOR"/>
    <property type="match status" value="3"/>
</dbReference>
<evidence type="ECO:0000259" key="11">
    <source>
        <dbReference type="PROSITE" id="PS51644"/>
    </source>
</evidence>
<keyword evidence="5" id="KW-0677">Repeat</keyword>
<dbReference type="SMART" id="SM00333">
    <property type="entry name" value="TUDOR"/>
    <property type="match status" value="3"/>
</dbReference>
<evidence type="ECO:0000256" key="6">
    <source>
        <dbReference type="ARBA" id="ARBA00022782"/>
    </source>
</evidence>
<evidence type="ECO:0000313" key="12">
    <source>
        <dbReference type="EMBL" id="KAG6928978.1"/>
    </source>
</evidence>
<dbReference type="AlphaFoldDB" id="A0A8T1SJD3"/>
<comment type="caution">
    <text evidence="12">The sequence shown here is derived from an EMBL/GenBank/DDBJ whole genome shotgun (WGS) entry which is preliminary data.</text>
</comment>
<dbReference type="GO" id="GO:0007283">
    <property type="term" value="P:spermatogenesis"/>
    <property type="evidence" value="ECO:0007669"/>
    <property type="project" value="UniProtKB-KW"/>
</dbReference>
<dbReference type="InterPro" id="IPR025605">
    <property type="entry name" value="OST-HTH/LOTUS_dom"/>
</dbReference>
<dbReference type="PROSITE" id="PS51644">
    <property type="entry name" value="HTH_OST"/>
    <property type="match status" value="3"/>
</dbReference>
<evidence type="ECO:0000256" key="2">
    <source>
        <dbReference type="ARBA" id="ARBA00007740"/>
    </source>
</evidence>